<dbReference type="EMBL" id="JH711578">
    <property type="protein sequence ID" value="EIW81590.1"/>
    <property type="molecule type" value="Genomic_DNA"/>
</dbReference>
<keyword evidence="7" id="KW-1185">Reference proteome</keyword>
<dbReference type="RefSeq" id="XP_007768898.1">
    <property type="nucleotide sequence ID" value="XM_007770708.1"/>
</dbReference>
<dbReference type="KEGG" id="cput:CONPUDRAFT_165695"/>
<evidence type="ECO:0000259" key="5">
    <source>
        <dbReference type="PROSITE" id="PS51891"/>
    </source>
</evidence>
<dbReference type="GO" id="GO:0016846">
    <property type="term" value="F:carbon-sulfur lyase activity"/>
    <property type="evidence" value="ECO:0007669"/>
    <property type="project" value="InterPro"/>
</dbReference>
<dbReference type="InterPro" id="IPR006913">
    <property type="entry name" value="CENP-V/GFA"/>
</dbReference>
<dbReference type="Pfam" id="PF04828">
    <property type="entry name" value="GFA"/>
    <property type="match status" value="1"/>
</dbReference>
<name>A0A5M3MR83_CONPW</name>
<dbReference type="PROSITE" id="PS51891">
    <property type="entry name" value="CENP_V_GFA"/>
    <property type="match status" value="1"/>
</dbReference>
<dbReference type="GeneID" id="19205366"/>
<dbReference type="OMA" id="PLAHHYE"/>
<dbReference type="PANTHER" id="PTHR33337">
    <property type="entry name" value="GFA DOMAIN-CONTAINING PROTEIN"/>
    <property type="match status" value="1"/>
</dbReference>
<dbReference type="Gene3D" id="3.90.1590.10">
    <property type="entry name" value="glutathione-dependent formaldehyde- activating enzyme (gfa)"/>
    <property type="match status" value="1"/>
</dbReference>
<keyword evidence="4" id="KW-0456">Lyase</keyword>
<evidence type="ECO:0000256" key="2">
    <source>
        <dbReference type="ARBA" id="ARBA00022723"/>
    </source>
</evidence>
<comment type="similarity">
    <text evidence="1">Belongs to the Gfa family.</text>
</comment>
<dbReference type="AlphaFoldDB" id="A0A5M3MR83"/>
<dbReference type="GO" id="GO:0046872">
    <property type="term" value="F:metal ion binding"/>
    <property type="evidence" value="ECO:0007669"/>
    <property type="project" value="UniProtKB-KW"/>
</dbReference>
<feature type="domain" description="CENP-V/GFA" evidence="5">
    <location>
        <begin position="5"/>
        <end position="113"/>
    </location>
</feature>
<organism evidence="6 7">
    <name type="scientific">Coniophora puteana (strain RWD-64-598)</name>
    <name type="common">Brown rot fungus</name>
    <dbReference type="NCBI Taxonomy" id="741705"/>
    <lineage>
        <taxon>Eukaryota</taxon>
        <taxon>Fungi</taxon>
        <taxon>Dikarya</taxon>
        <taxon>Basidiomycota</taxon>
        <taxon>Agaricomycotina</taxon>
        <taxon>Agaricomycetes</taxon>
        <taxon>Agaricomycetidae</taxon>
        <taxon>Boletales</taxon>
        <taxon>Coniophorineae</taxon>
        <taxon>Coniophoraceae</taxon>
        <taxon>Coniophora</taxon>
    </lineage>
</organism>
<evidence type="ECO:0000256" key="4">
    <source>
        <dbReference type="ARBA" id="ARBA00023239"/>
    </source>
</evidence>
<dbReference type="OrthoDB" id="9985472at2759"/>
<evidence type="ECO:0000256" key="3">
    <source>
        <dbReference type="ARBA" id="ARBA00022833"/>
    </source>
</evidence>
<accession>A0A5M3MR83</accession>
<sequence>MSSEHKGSCLCQAIQYRITTSKPIGYTLCHCIDCQKVSGSTYAANLFILKSDFHLTKGEDSLSTYSTSATFSGSTLTRHFCKTCGSFVFSTTTSSDKLIVLATGCLDGHPEWKPTQEIFCSHRRAWLQELENTKRFEKMNPGRNRAKL</sequence>
<evidence type="ECO:0000313" key="6">
    <source>
        <dbReference type="EMBL" id="EIW81590.1"/>
    </source>
</evidence>
<reference evidence="7" key="1">
    <citation type="journal article" date="2012" name="Science">
        <title>The Paleozoic origin of enzymatic lignin decomposition reconstructed from 31 fungal genomes.</title>
        <authorList>
            <person name="Floudas D."/>
            <person name="Binder M."/>
            <person name="Riley R."/>
            <person name="Barry K."/>
            <person name="Blanchette R.A."/>
            <person name="Henrissat B."/>
            <person name="Martinez A.T."/>
            <person name="Otillar R."/>
            <person name="Spatafora J.W."/>
            <person name="Yadav J.S."/>
            <person name="Aerts A."/>
            <person name="Benoit I."/>
            <person name="Boyd A."/>
            <person name="Carlson A."/>
            <person name="Copeland A."/>
            <person name="Coutinho P.M."/>
            <person name="de Vries R.P."/>
            <person name="Ferreira P."/>
            <person name="Findley K."/>
            <person name="Foster B."/>
            <person name="Gaskell J."/>
            <person name="Glotzer D."/>
            <person name="Gorecki P."/>
            <person name="Heitman J."/>
            <person name="Hesse C."/>
            <person name="Hori C."/>
            <person name="Igarashi K."/>
            <person name="Jurgens J.A."/>
            <person name="Kallen N."/>
            <person name="Kersten P."/>
            <person name="Kohler A."/>
            <person name="Kuees U."/>
            <person name="Kumar T.K.A."/>
            <person name="Kuo A."/>
            <person name="LaButti K."/>
            <person name="Larrondo L.F."/>
            <person name="Lindquist E."/>
            <person name="Ling A."/>
            <person name="Lombard V."/>
            <person name="Lucas S."/>
            <person name="Lundell T."/>
            <person name="Martin R."/>
            <person name="McLaughlin D.J."/>
            <person name="Morgenstern I."/>
            <person name="Morin E."/>
            <person name="Murat C."/>
            <person name="Nagy L.G."/>
            <person name="Nolan M."/>
            <person name="Ohm R.A."/>
            <person name="Patyshakuliyeva A."/>
            <person name="Rokas A."/>
            <person name="Ruiz-Duenas F.J."/>
            <person name="Sabat G."/>
            <person name="Salamov A."/>
            <person name="Samejima M."/>
            <person name="Schmutz J."/>
            <person name="Slot J.C."/>
            <person name="St John F."/>
            <person name="Stenlid J."/>
            <person name="Sun H."/>
            <person name="Sun S."/>
            <person name="Syed K."/>
            <person name="Tsang A."/>
            <person name="Wiebenga A."/>
            <person name="Young D."/>
            <person name="Pisabarro A."/>
            <person name="Eastwood D.C."/>
            <person name="Martin F."/>
            <person name="Cullen D."/>
            <person name="Grigoriev I.V."/>
            <person name="Hibbett D.S."/>
        </authorList>
    </citation>
    <scope>NUCLEOTIDE SEQUENCE [LARGE SCALE GENOMIC DNA]</scope>
    <source>
        <strain evidence="7">RWD-64-598 SS2</strain>
    </source>
</reference>
<keyword evidence="3" id="KW-0862">Zinc</keyword>
<dbReference type="Proteomes" id="UP000053558">
    <property type="component" value="Unassembled WGS sequence"/>
</dbReference>
<protein>
    <recommendedName>
        <fullName evidence="5">CENP-V/GFA domain-containing protein</fullName>
    </recommendedName>
</protein>
<evidence type="ECO:0000256" key="1">
    <source>
        <dbReference type="ARBA" id="ARBA00005495"/>
    </source>
</evidence>
<proteinExistence type="inferred from homology"/>
<dbReference type="SUPFAM" id="SSF51316">
    <property type="entry name" value="Mss4-like"/>
    <property type="match status" value="1"/>
</dbReference>
<dbReference type="PANTHER" id="PTHR33337:SF39">
    <property type="entry name" value="DUF636 DOMAIN PROTEIN (AFU_ORTHOLOGUE AFUA_6G11530)"/>
    <property type="match status" value="1"/>
</dbReference>
<keyword evidence="2" id="KW-0479">Metal-binding</keyword>
<gene>
    <name evidence="6" type="ORF">CONPUDRAFT_165695</name>
</gene>
<comment type="caution">
    <text evidence="6">The sequence shown here is derived from an EMBL/GenBank/DDBJ whole genome shotgun (WGS) entry which is preliminary data.</text>
</comment>
<evidence type="ECO:0000313" key="7">
    <source>
        <dbReference type="Proteomes" id="UP000053558"/>
    </source>
</evidence>
<dbReference type="InterPro" id="IPR011057">
    <property type="entry name" value="Mss4-like_sf"/>
</dbReference>